<comment type="caution">
    <text evidence="7">The sequence shown here is derived from an EMBL/GenBank/DDBJ whole genome shotgun (WGS) entry which is preliminary data.</text>
</comment>
<dbReference type="Proteomes" id="UP000256485">
    <property type="component" value="Unassembled WGS sequence"/>
</dbReference>
<dbReference type="GO" id="GO:0052699">
    <property type="term" value="P:ergothioneine biosynthetic process"/>
    <property type="evidence" value="ECO:0007669"/>
    <property type="project" value="UniProtKB-UniRule"/>
</dbReference>
<dbReference type="Gene3D" id="3.30.590.20">
    <property type="match status" value="1"/>
</dbReference>
<dbReference type="Pfam" id="PF04107">
    <property type="entry name" value="GCS2"/>
    <property type="match status" value="1"/>
</dbReference>
<reference evidence="7 8" key="1">
    <citation type="submission" date="2018-08" db="EMBL/GenBank/DDBJ databases">
        <title>Sequencing the genomes of 1000 actinobacteria strains.</title>
        <authorList>
            <person name="Klenk H.-P."/>
        </authorList>
    </citation>
    <scope>NUCLEOTIDE SEQUENCE [LARGE SCALE GENOMIC DNA]</scope>
    <source>
        <strain evidence="7 8">DSM 22891</strain>
    </source>
</reference>
<dbReference type="EMBL" id="QTUC01000001">
    <property type="protein sequence ID" value="REF38089.1"/>
    <property type="molecule type" value="Genomic_DNA"/>
</dbReference>
<evidence type="ECO:0000256" key="5">
    <source>
        <dbReference type="HAMAP-Rule" id="MF_02034"/>
    </source>
</evidence>
<sequence length="444" mass="48342">MAGARQLSTSEDVHRYVATTCFPTGPAVTVGVELEWFVIAPSDPSRHVPLDAIRSVLDHAEPLPGGSRVSFEPGGQLELSSPAAPGVVACWKGVTADLEHVEAALAASGLALLGTGTDPVRRPRRQVFNPRYDTMEAYFDRRGPAGRVMMCGTAALQVNLDVGVDCADVARRWRLLHAIGPTLVAAFANSSRHAGRDTGWKSTRQAVWLRLDPPRTRPPEGANPVRAWTDYALDAPLMVRWLSDGRRRTDPGLTFRQWVESVDTRPTTEDLAYHLTTLFPPVRPRGWFEVRYLDAQSTAYWPVPLAVLSALVDDPAVGDRVEAAVEPVRDAWEEAARDGLASPALARAARVCFDAALDQLTTSNADPALISLVESYTDRYVARGRSPADDVRSSACAETTGSRRAWRSEATTKAGGDGEAAKTGIHREDPDERDRTAHVLRRAD</sequence>
<organism evidence="7 8">
    <name type="scientific">Thermasporomyces composti</name>
    <dbReference type="NCBI Taxonomy" id="696763"/>
    <lineage>
        <taxon>Bacteria</taxon>
        <taxon>Bacillati</taxon>
        <taxon>Actinomycetota</taxon>
        <taxon>Actinomycetes</taxon>
        <taxon>Propionibacteriales</taxon>
        <taxon>Nocardioidaceae</taxon>
        <taxon>Thermasporomyces</taxon>
    </lineage>
</organism>
<dbReference type="InterPro" id="IPR006336">
    <property type="entry name" value="GCS2"/>
</dbReference>
<comment type="similarity">
    <text evidence="5">Belongs to the glutamate--cysteine ligase type 2 family. EgtA subfamily.</text>
</comment>
<dbReference type="NCBIfam" id="TIGR03444">
    <property type="entry name" value="EgtA_Cys_ligase"/>
    <property type="match status" value="1"/>
</dbReference>
<keyword evidence="1 5" id="KW-0436">Ligase</keyword>
<dbReference type="HAMAP" id="MF_02034">
    <property type="entry name" value="EgtA"/>
    <property type="match status" value="1"/>
</dbReference>
<comment type="pathway">
    <text evidence="5">Amino-acid biosynthesis; ergothioneine biosynthesis.</text>
</comment>
<dbReference type="RefSeq" id="WP_115852209.1">
    <property type="nucleotide sequence ID" value="NZ_QTUC01000001.1"/>
</dbReference>
<name>A0A3D9V9C0_THECX</name>
<dbReference type="OrthoDB" id="9780152at2"/>
<dbReference type="GO" id="GO:0005524">
    <property type="term" value="F:ATP binding"/>
    <property type="evidence" value="ECO:0007669"/>
    <property type="project" value="UniProtKB-UniRule"/>
</dbReference>
<dbReference type="SUPFAM" id="SSF55931">
    <property type="entry name" value="Glutamine synthetase/guanido kinase"/>
    <property type="match status" value="1"/>
</dbReference>
<keyword evidence="8" id="KW-1185">Reference proteome</keyword>
<dbReference type="UniPathway" id="UPA01014"/>
<gene>
    <name evidence="5" type="primary">egtA</name>
    <name evidence="7" type="ORF">DFJ64_3559</name>
</gene>
<evidence type="ECO:0000256" key="6">
    <source>
        <dbReference type="SAM" id="MobiDB-lite"/>
    </source>
</evidence>
<dbReference type="GO" id="GO:0006750">
    <property type="term" value="P:glutathione biosynthetic process"/>
    <property type="evidence" value="ECO:0007669"/>
    <property type="project" value="InterPro"/>
</dbReference>
<evidence type="ECO:0000313" key="8">
    <source>
        <dbReference type="Proteomes" id="UP000256485"/>
    </source>
</evidence>
<dbReference type="EC" id="6.3.2.2" evidence="5"/>
<dbReference type="InterPro" id="IPR035434">
    <property type="entry name" value="GCL_bact_plant"/>
</dbReference>
<evidence type="ECO:0000256" key="1">
    <source>
        <dbReference type="ARBA" id="ARBA00022598"/>
    </source>
</evidence>
<dbReference type="GO" id="GO:0004357">
    <property type="term" value="F:glutamate-cysteine ligase activity"/>
    <property type="evidence" value="ECO:0007669"/>
    <property type="project" value="UniProtKB-UniRule"/>
</dbReference>
<dbReference type="InterPro" id="IPR014746">
    <property type="entry name" value="Gln_synth/guanido_kin_cat_dom"/>
</dbReference>
<feature type="compositionally biased region" description="Basic and acidic residues" evidence="6">
    <location>
        <begin position="425"/>
        <end position="444"/>
    </location>
</feature>
<dbReference type="PANTHER" id="PTHR34378:SF1">
    <property type="entry name" value="GLUTAMATE--CYSTEINE LIGASE, CHLOROPLASTIC"/>
    <property type="match status" value="1"/>
</dbReference>
<keyword evidence="2 5" id="KW-0547">Nucleotide-binding</keyword>
<proteinExistence type="inferred from homology"/>
<feature type="region of interest" description="Disordered" evidence="6">
    <location>
        <begin position="387"/>
        <end position="444"/>
    </location>
</feature>
<evidence type="ECO:0000256" key="2">
    <source>
        <dbReference type="ARBA" id="ARBA00022741"/>
    </source>
</evidence>
<dbReference type="PANTHER" id="PTHR34378">
    <property type="entry name" value="GLUTAMATE--CYSTEINE LIGASE, CHLOROPLASTIC"/>
    <property type="match status" value="1"/>
</dbReference>
<comment type="function">
    <text evidence="5">Catalyzes the synthesis of gamma-glutamylcysteine (gamma-GC). This compound is used as substrate for the biosynthesis of the low-molecular thiol compound ergothioneine.</text>
</comment>
<evidence type="ECO:0000256" key="4">
    <source>
        <dbReference type="ARBA" id="ARBA00048819"/>
    </source>
</evidence>
<protein>
    <recommendedName>
        <fullName evidence="5">Glutamate--cysteine ligase EgtA</fullName>
        <ecNumber evidence="5">6.3.2.2</ecNumber>
    </recommendedName>
    <alternativeName>
        <fullName evidence="5">Gamma-glutamylcysteine synthase</fullName>
        <shortName evidence="5">GCS</shortName>
        <shortName evidence="5">Gamma-ECS</shortName>
    </alternativeName>
</protein>
<dbReference type="InterPro" id="IPR017809">
    <property type="entry name" value="EgtA_Actinobacteria"/>
</dbReference>
<dbReference type="AlphaFoldDB" id="A0A3D9V9C0"/>
<keyword evidence="3 5" id="KW-0067">ATP-binding</keyword>
<accession>A0A3D9V9C0</accession>
<evidence type="ECO:0000313" key="7">
    <source>
        <dbReference type="EMBL" id="REF38089.1"/>
    </source>
</evidence>
<evidence type="ECO:0000256" key="3">
    <source>
        <dbReference type="ARBA" id="ARBA00022840"/>
    </source>
</evidence>
<comment type="catalytic activity">
    <reaction evidence="4 5">
        <text>L-cysteine + L-glutamate + ATP = gamma-L-glutamyl-L-cysteine + ADP + phosphate + H(+)</text>
        <dbReference type="Rhea" id="RHEA:13285"/>
        <dbReference type="ChEBI" id="CHEBI:15378"/>
        <dbReference type="ChEBI" id="CHEBI:29985"/>
        <dbReference type="ChEBI" id="CHEBI:30616"/>
        <dbReference type="ChEBI" id="CHEBI:35235"/>
        <dbReference type="ChEBI" id="CHEBI:43474"/>
        <dbReference type="ChEBI" id="CHEBI:58173"/>
        <dbReference type="ChEBI" id="CHEBI:456216"/>
        <dbReference type="EC" id="6.3.2.2"/>
    </reaction>
</comment>